<proteinExistence type="predicted"/>
<evidence type="ECO:0000313" key="1">
    <source>
        <dbReference type="EMBL" id="KKL26006.1"/>
    </source>
</evidence>
<gene>
    <name evidence="1" type="ORF">LCGC14_2399630</name>
</gene>
<dbReference type="AlphaFoldDB" id="A0A0F9E819"/>
<name>A0A0F9E819_9ZZZZ</name>
<comment type="caution">
    <text evidence="1">The sequence shown here is derived from an EMBL/GenBank/DDBJ whole genome shotgun (WGS) entry which is preliminary data.</text>
</comment>
<reference evidence="1" key="1">
    <citation type="journal article" date="2015" name="Nature">
        <title>Complex archaea that bridge the gap between prokaryotes and eukaryotes.</title>
        <authorList>
            <person name="Spang A."/>
            <person name="Saw J.H."/>
            <person name="Jorgensen S.L."/>
            <person name="Zaremba-Niedzwiedzka K."/>
            <person name="Martijn J."/>
            <person name="Lind A.E."/>
            <person name="van Eijk R."/>
            <person name="Schleper C."/>
            <person name="Guy L."/>
            <person name="Ettema T.J."/>
        </authorList>
    </citation>
    <scope>NUCLEOTIDE SEQUENCE</scope>
</reference>
<organism evidence="1">
    <name type="scientific">marine sediment metagenome</name>
    <dbReference type="NCBI Taxonomy" id="412755"/>
    <lineage>
        <taxon>unclassified sequences</taxon>
        <taxon>metagenomes</taxon>
        <taxon>ecological metagenomes</taxon>
    </lineage>
</organism>
<accession>A0A0F9E819</accession>
<protein>
    <recommendedName>
        <fullName evidence="2">DUF551 domain-containing protein</fullName>
    </recommendedName>
</protein>
<dbReference type="EMBL" id="LAZR01036001">
    <property type="protein sequence ID" value="KKL26006.1"/>
    <property type="molecule type" value="Genomic_DNA"/>
</dbReference>
<evidence type="ECO:0008006" key="2">
    <source>
        <dbReference type="Google" id="ProtNLM"/>
    </source>
</evidence>
<sequence length="67" mass="7673">MEWIKIDIDKLPEDEVLAANFQLGTYGVKEKLIGWIGDDQGSIYCESEYEVLGNCTHYIDLSKFDLV</sequence>